<evidence type="ECO:0000256" key="4">
    <source>
        <dbReference type="ARBA" id="ARBA00022989"/>
    </source>
</evidence>
<evidence type="ECO:0000256" key="3">
    <source>
        <dbReference type="ARBA" id="ARBA00022729"/>
    </source>
</evidence>
<feature type="transmembrane region" description="Helical" evidence="6">
    <location>
        <begin position="249"/>
        <end position="268"/>
    </location>
</feature>
<organism evidence="9 10">
    <name type="scientific">Cyclotella cryptica</name>
    <dbReference type="NCBI Taxonomy" id="29204"/>
    <lineage>
        <taxon>Eukaryota</taxon>
        <taxon>Sar</taxon>
        <taxon>Stramenopiles</taxon>
        <taxon>Ochrophyta</taxon>
        <taxon>Bacillariophyta</taxon>
        <taxon>Coscinodiscophyceae</taxon>
        <taxon>Thalassiosirophycidae</taxon>
        <taxon>Stephanodiscales</taxon>
        <taxon>Stephanodiscaceae</taxon>
        <taxon>Cyclotella</taxon>
    </lineage>
</organism>
<proteinExistence type="predicted"/>
<evidence type="ECO:0000259" key="8">
    <source>
        <dbReference type="Pfam" id="PF06814"/>
    </source>
</evidence>
<feature type="domain" description="GOST seven transmembrane" evidence="8">
    <location>
        <begin position="249"/>
        <end position="498"/>
    </location>
</feature>
<dbReference type="Proteomes" id="UP001516023">
    <property type="component" value="Unassembled WGS sequence"/>
</dbReference>
<dbReference type="AlphaFoldDB" id="A0ABD3Q5G0"/>
<evidence type="ECO:0000256" key="7">
    <source>
        <dbReference type="SAM" id="SignalP"/>
    </source>
</evidence>
<evidence type="ECO:0000256" key="6">
    <source>
        <dbReference type="SAM" id="Phobius"/>
    </source>
</evidence>
<dbReference type="PANTHER" id="PTHR21229:SF1">
    <property type="entry name" value="GH17801P"/>
    <property type="match status" value="1"/>
</dbReference>
<keyword evidence="10" id="KW-1185">Reference proteome</keyword>
<reference evidence="9 10" key="1">
    <citation type="journal article" date="2020" name="G3 (Bethesda)">
        <title>Improved Reference Genome for Cyclotella cryptica CCMP332, a Model for Cell Wall Morphogenesis, Salinity Adaptation, and Lipid Production in Diatoms (Bacillariophyta).</title>
        <authorList>
            <person name="Roberts W.R."/>
            <person name="Downey K.M."/>
            <person name="Ruck E.C."/>
            <person name="Traller J.C."/>
            <person name="Alverson A.J."/>
        </authorList>
    </citation>
    <scope>NUCLEOTIDE SEQUENCE [LARGE SCALE GENOMIC DNA]</scope>
    <source>
        <strain evidence="9 10">CCMP332</strain>
    </source>
</reference>
<feature type="transmembrane region" description="Helical" evidence="6">
    <location>
        <begin position="479"/>
        <end position="497"/>
    </location>
</feature>
<feature type="signal peptide" evidence="7">
    <location>
        <begin position="1"/>
        <end position="21"/>
    </location>
</feature>
<dbReference type="GO" id="GO:0016020">
    <property type="term" value="C:membrane"/>
    <property type="evidence" value="ECO:0007669"/>
    <property type="project" value="UniProtKB-SubCell"/>
</dbReference>
<evidence type="ECO:0000256" key="1">
    <source>
        <dbReference type="ARBA" id="ARBA00004141"/>
    </source>
</evidence>
<name>A0ABD3Q5G0_9STRA</name>
<comment type="subcellular location">
    <subcellularLocation>
        <location evidence="1">Membrane</location>
        <topology evidence="1">Multi-pass membrane protein</topology>
    </subcellularLocation>
</comment>
<feature type="transmembrane region" description="Helical" evidence="6">
    <location>
        <begin position="356"/>
        <end position="377"/>
    </location>
</feature>
<feature type="transmembrane region" description="Helical" evidence="6">
    <location>
        <begin position="397"/>
        <end position="418"/>
    </location>
</feature>
<sequence>MTLSSLLSLFLLTTYNDSVEAEHRRFDGPIEAASNYIHYSEGFVVTPGYVDISELEFEAASESLSSKLFSEGVVEAEGDDGEYDGDGGYKDDADGARALEDASGGGGTFVDIVLFHEPSDCANARYGCDWTQLGIGASDNTGNLRWCCSDDAAALGLCSGSPKQEGRLIIDPDKFMGQHKFLMVPSSGEWKRKVKDGLFKLDNKAGTSGKYVFVMANCNNIIGRNLTVSGQYTWSSVHGYLPGNLLGQMYFFFLVFACYVLLFAFYACKMRKYRDAIIPIQKWVLAAIGIGVLELFFKGGDLWVWNVDGDRFWFSLYTGLVMGVLKRAISRYVVVMLCLGWGVACNASGSKFKVVVMLRVLNIGTSAVRDVMAVVAITENEILSVNEETEILDIVTILTFCMAAIDAIFYLWIFDALNGTMQYLESKKQALGVTWHMRLRLIIFISVFFTIMWTVFVIVDSYYDRRVVLKEENGWVLSSVWEINYVILLLGLCCLWVPEPGAKEYAYTLELSALGGDLKFDTAIVDCPGKDHANPENVIANRAFYT</sequence>
<protein>
    <recommendedName>
        <fullName evidence="8">GOST seven transmembrane domain-containing protein</fullName>
    </recommendedName>
</protein>
<comment type="caution">
    <text evidence="9">The sequence shown here is derived from an EMBL/GenBank/DDBJ whole genome shotgun (WGS) entry which is preliminary data.</text>
</comment>
<keyword evidence="4 6" id="KW-1133">Transmembrane helix</keyword>
<feature type="transmembrane region" description="Helical" evidence="6">
    <location>
        <begin position="317"/>
        <end position="344"/>
    </location>
</feature>
<keyword evidence="3 7" id="KW-0732">Signal</keyword>
<accession>A0ABD3Q5G0</accession>
<dbReference type="Pfam" id="PF06814">
    <property type="entry name" value="GOST_TM"/>
    <property type="match status" value="1"/>
</dbReference>
<keyword evidence="2 6" id="KW-0812">Transmembrane</keyword>
<feature type="transmembrane region" description="Helical" evidence="6">
    <location>
        <begin position="439"/>
        <end position="459"/>
    </location>
</feature>
<keyword evidence="5 6" id="KW-0472">Membrane</keyword>
<dbReference type="InterPro" id="IPR053937">
    <property type="entry name" value="GOST_TM"/>
</dbReference>
<dbReference type="InterPro" id="IPR009637">
    <property type="entry name" value="GPR107/GPR108-like"/>
</dbReference>
<evidence type="ECO:0000256" key="2">
    <source>
        <dbReference type="ARBA" id="ARBA00022692"/>
    </source>
</evidence>
<evidence type="ECO:0000313" key="9">
    <source>
        <dbReference type="EMBL" id="KAL3795543.1"/>
    </source>
</evidence>
<evidence type="ECO:0000256" key="5">
    <source>
        <dbReference type="ARBA" id="ARBA00023136"/>
    </source>
</evidence>
<dbReference type="EMBL" id="JABMIG020000070">
    <property type="protein sequence ID" value="KAL3795543.1"/>
    <property type="molecule type" value="Genomic_DNA"/>
</dbReference>
<dbReference type="PANTHER" id="PTHR21229">
    <property type="entry name" value="LUNG SEVEN TRANSMEMBRANE RECEPTOR"/>
    <property type="match status" value="1"/>
</dbReference>
<evidence type="ECO:0000313" key="10">
    <source>
        <dbReference type="Proteomes" id="UP001516023"/>
    </source>
</evidence>
<feature type="transmembrane region" description="Helical" evidence="6">
    <location>
        <begin position="280"/>
        <end position="297"/>
    </location>
</feature>
<feature type="chain" id="PRO_5044836011" description="GOST seven transmembrane domain-containing protein" evidence="7">
    <location>
        <begin position="22"/>
        <end position="546"/>
    </location>
</feature>
<gene>
    <name evidence="9" type="ORF">HJC23_009256</name>
</gene>